<feature type="transmembrane region" description="Helical" evidence="8">
    <location>
        <begin position="324"/>
        <end position="348"/>
    </location>
</feature>
<feature type="transmembrane region" description="Helical" evidence="8">
    <location>
        <begin position="29"/>
        <end position="56"/>
    </location>
</feature>
<feature type="domain" description="Major facilitator superfamily (MFS) profile" evidence="9">
    <location>
        <begin position="27"/>
        <end position="414"/>
    </location>
</feature>
<evidence type="ECO:0000313" key="10">
    <source>
        <dbReference type="EMBL" id="WSD16710.1"/>
    </source>
</evidence>
<feature type="compositionally biased region" description="Basic and acidic residues" evidence="7">
    <location>
        <begin position="1"/>
        <end position="10"/>
    </location>
</feature>
<dbReference type="Proteomes" id="UP001340816">
    <property type="component" value="Chromosome"/>
</dbReference>
<evidence type="ECO:0000256" key="1">
    <source>
        <dbReference type="ARBA" id="ARBA00004651"/>
    </source>
</evidence>
<evidence type="ECO:0000256" key="3">
    <source>
        <dbReference type="ARBA" id="ARBA00022475"/>
    </source>
</evidence>
<feature type="transmembrane region" description="Helical" evidence="8">
    <location>
        <begin position="93"/>
        <end position="113"/>
    </location>
</feature>
<evidence type="ECO:0000256" key="8">
    <source>
        <dbReference type="SAM" id="Phobius"/>
    </source>
</evidence>
<dbReference type="Pfam" id="PF05977">
    <property type="entry name" value="MFS_3"/>
    <property type="match status" value="1"/>
</dbReference>
<evidence type="ECO:0000256" key="6">
    <source>
        <dbReference type="ARBA" id="ARBA00023136"/>
    </source>
</evidence>
<dbReference type="EMBL" id="CP109135">
    <property type="protein sequence ID" value="WSD16710.1"/>
    <property type="molecule type" value="Genomic_DNA"/>
</dbReference>
<dbReference type="InterPro" id="IPR036259">
    <property type="entry name" value="MFS_trans_sf"/>
</dbReference>
<gene>
    <name evidence="10" type="ORF">OHB35_27605</name>
</gene>
<evidence type="ECO:0000256" key="7">
    <source>
        <dbReference type="SAM" id="MobiDB-lite"/>
    </source>
</evidence>
<accession>A0ABZ1HDN8</accession>
<keyword evidence="2" id="KW-0813">Transport</keyword>
<protein>
    <submittedName>
        <fullName evidence="10">MFS transporter</fullName>
    </submittedName>
</protein>
<feature type="transmembrane region" description="Helical" evidence="8">
    <location>
        <begin position="239"/>
        <end position="261"/>
    </location>
</feature>
<name>A0ABZ1HDN8_STRPH</name>
<dbReference type="RefSeq" id="WP_266762434.1">
    <property type="nucleotide sequence ID" value="NZ_CP108011.1"/>
</dbReference>
<dbReference type="PROSITE" id="PS50850">
    <property type="entry name" value="MFS"/>
    <property type="match status" value="1"/>
</dbReference>
<dbReference type="CDD" id="cd06173">
    <property type="entry name" value="MFS_MefA_like"/>
    <property type="match status" value="1"/>
</dbReference>
<evidence type="ECO:0000259" key="9">
    <source>
        <dbReference type="PROSITE" id="PS50850"/>
    </source>
</evidence>
<feature type="transmembrane region" description="Helical" evidence="8">
    <location>
        <begin position="62"/>
        <end position="81"/>
    </location>
</feature>
<keyword evidence="3" id="KW-1003">Cell membrane</keyword>
<evidence type="ECO:0000256" key="4">
    <source>
        <dbReference type="ARBA" id="ARBA00022692"/>
    </source>
</evidence>
<dbReference type="PANTHER" id="PTHR23513:SF6">
    <property type="entry name" value="MAJOR FACILITATOR SUPERFAMILY ASSOCIATED DOMAIN-CONTAINING PROTEIN"/>
    <property type="match status" value="1"/>
</dbReference>
<dbReference type="InterPro" id="IPR020846">
    <property type="entry name" value="MFS_dom"/>
</dbReference>
<dbReference type="PANTHER" id="PTHR23513">
    <property type="entry name" value="INTEGRAL MEMBRANE EFFLUX PROTEIN-RELATED"/>
    <property type="match status" value="1"/>
</dbReference>
<dbReference type="GeneID" id="93929998"/>
<evidence type="ECO:0000313" key="11">
    <source>
        <dbReference type="Proteomes" id="UP001340816"/>
    </source>
</evidence>
<dbReference type="Gene3D" id="1.20.1250.20">
    <property type="entry name" value="MFS general substrate transporter like domains"/>
    <property type="match status" value="1"/>
</dbReference>
<feature type="transmembrane region" description="Helical" evidence="8">
    <location>
        <begin position="391"/>
        <end position="411"/>
    </location>
</feature>
<feature type="transmembrane region" description="Helical" evidence="8">
    <location>
        <begin position="300"/>
        <end position="318"/>
    </location>
</feature>
<organism evidence="10 11">
    <name type="scientific">Streptomyces phaeochromogenes</name>
    <dbReference type="NCBI Taxonomy" id="1923"/>
    <lineage>
        <taxon>Bacteria</taxon>
        <taxon>Bacillati</taxon>
        <taxon>Actinomycetota</taxon>
        <taxon>Actinomycetes</taxon>
        <taxon>Kitasatosporales</taxon>
        <taxon>Streptomycetaceae</taxon>
        <taxon>Streptomyces</taxon>
        <taxon>Streptomyces phaeochromogenes group</taxon>
    </lineage>
</organism>
<feature type="region of interest" description="Disordered" evidence="7">
    <location>
        <begin position="1"/>
        <end position="21"/>
    </location>
</feature>
<sequence length="434" mass="45262">MSLTEEHHDGGGAGPGTAPPPLRKNRDFLLLWTGAGLSLLGTRASTVAYPLLMIWYGGSPTGAGLVGFAALLPQLLLQLPAGALVDRWDRRRLMILCDLTGLLSMGSVAAALLGGHLWLPHLMAAAFAEGSAMIFYRLAERAAVRNLVHPDHLTVALTRNEARGQAAGLLGQLSGSLLYAAARWLPFLLTAVTHLFALVTLLLIRKKFQTERPKTPPDLRREVAEGIAWVWRQRFMRAAVGLIAGSNILFQVLSLSLVLIVKENGGSPATIGLIGAVSGVGGICGAFTGAWWLKRLSPGAIVTGTLAVWALLMLPVALVTQPVVIGALFAGMSFAGALLNVAAGVYQVQITPDAMQGRVTSVFALIGSGMNSAGALVGGLLLAAFGTTPTVLGVAAAMGVMALTAVLSPVIRTAGQEPAEAHAGEMTEEKTEEI</sequence>
<keyword evidence="4 8" id="KW-0812">Transmembrane</keyword>
<dbReference type="InterPro" id="IPR010290">
    <property type="entry name" value="TM_effector"/>
</dbReference>
<evidence type="ECO:0000256" key="2">
    <source>
        <dbReference type="ARBA" id="ARBA00022448"/>
    </source>
</evidence>
<reference evidence="10 11" key="1">
    <citation type="submission" date="2022-10" db="EMBL/GenBank/DDBJ databases">
        <title>The complete genomes of actinobacterial strains from the NBC collection.</title>
        <authorList>
            <person name="Joergensen T.S."/>
            <person name="Alvarez Arevalo M."/>
            <person name="Sterndorff E.B."/>
            <person name="Faurdal D."/>
            <person name="Vuksanovic O."/>
            <person name="Mourched A.-S."/>
            <person name="Charusanti P."/>
            <person name="Shaw S."/>
            <person name="Blin K."/>
            <person name="Weber T."/>
        </authorList>
    </citation>
    <scope>NUCLEOTIDE SEQUENCE [LARGE SCALE GENOMIC DNA]</scope>
    <source>
        <strain evidence="10 11">NBC 01752</strain>
    </source>
</reference>
<feature type="transmembrane region" description="Helical" evidence="8">
    <location>
        <begin position="273"/>
        <end position="293"/>
    </location>
</feature>
<comment type="subcellular location">
    <subcellularLocation>
        <location evidence="1">Cell membrane</location>
        <topology evidence="1">Multi-pass membrane protein</topology>
    </subcellularLocation>
</comment>
<evidence type="ECO:0000256" key="5">
    <source>
        <dbReference type="ARBA" id="ARBA00022989"/>
    </source>
</evidence>
<keyword evidence="11" id="KW-1185">Reference proteome</keyword>
<keyword evidence="5 8" id="KW-1133">Transmembrane helix</keyword>
<feature type="transmembrane region" description="Helical" evidence="8">
    <location>
        <begin position="184"/>
        <end position="204"/>
    </location>
</feature>
<dbReference type="SUPFAM" id="SSF103473">
    <property type="entry name" value="MFS general substrate transporter"/>
    <property type="match status" value="1"/>
</dbReference>
<keyword evidence="6 8" id="KW-0472">Membrane</keyword>
<feature type="transmembrane region" description="Helical" evidence="8">
    <location>
        <begin position="360"/>
        <end position="385"/>
    </location>
</feature>
<proteinExistence type="predicted"/>